<dbReference type="Pfam" id="PF01564">
    <property type="entry name" value="Spermine_synth"/>
    <property type="match status" value="1"/>
</dbReference>
<dbReference type="Pfam" id="PF17284">
    <property type="entry name" value="Spermine_synt_N"/>
    <property type="match status" value="1"/>
</dbReference>
<comment type="catalytic activity">
    <reaction evidence="4 7">
        <text>S-adenosyl 3-(methylsulfanyl)propylamine + putrescine = S-methyl-5'-thioadenosine + spermidine + H(+)</text>
        <dbReference type="Rhea" id="RHEA:12721"/>
        <dbReference type="ChEBI" id="CHEBI:15378"/>
        <dbReference type="ChEBI" id="CHEBI:17509"/>
        <dbReference type="ChEBI" id="CHEBI:57443"/>
        <dbReference type="ChEBI" id="CHEBI:57834"/>
        <dbReference type="ChEBI" id="CHEBI:326268"/>
        <dbReference type="EC" id="2.5.1.16"/>
    </reaction>
</comment>
<dbReference type="HAMAP" id="MF_00198">
    <property type="entry name" value="Spermidine_synth"/>
    <property type="match status" value="1"/>
</dbReference>
<feature type="binding site" evidence="4">
    <location>
        <begin position="144"/>
        <end position="145"/>
    </location>
    <ligand>
        <name>S-methyl-5'-thioadenosine</name>
        <dbReference type="ChEBI" id="CHEBI:17509"/>
    </ligand>
</feature>
<dbReference type="KEGG" id="dtn:DTL3_1587"/>
<dbReference type="STRING" id="1006576.DTL3_1587"/>
<evidence type="ECO:0000256" key="2">
    <source>
        <dbReference type="ARBA" id="ARBA00022679"/>
    </source>
</evidence>
<feature type="binding site" evidence="4">
    <location>
        <position position="69"/>
    </location>
    <ligand>
        <name>spermidine</name>
        <dbReference type="ChEBI" id="CHEBI:57834"/>
    </ligand>
</feature>
<evidence type="ECO:0000256" key="6">
    <source>
        <dbReference type="RuleBase" id="RU003836"/>
    </source>
</evidence>
<reference evidence="10" key="1">
    <citation type="submission" date="2014-11" db="EMBL/GenBank/DDBJ databases">
        <authorList>
            <person name="Wibberg D."/>
        </authorList>
    </citation>
    <scope>NUCLEOTIDE SEQUENCE [LARGE SCALE GENOMIC DNA]</scope>
    <source>
        <strain evidence="10">L3</strain>
    </source>
</reference>
<evidence type="ECO:0000256" key="7">
    <source>
        <dbReference type="RuleBase" id="RU003837"/>
    </source>
</evidence>
<dbReference type="PANTHER" id="PTHR11558:SF11">
    <property type="entry name" value="SPERMIDINE SYNTHASE"/>
    <property type="match status" value="1"/>
</dbReference>
<evidence type="ECO:0000259" key="8">
    <source>
        <dbReference type="PROSITE" id="PS51006"/>
    </source>
</evidence>
<dbReference type="NCBIfam" id="TIGR00417">
    <property type="entry name" value="speE"/>
    <property type="match status" value="1"/>
</dbReference>
<dbReference type="EC" id="2.5.1.16" evidence="4"/>
<dbReference type="UniPathway" id="UPA00248">
    <property type="reaction ID" value="UER00314"/>
</dbReference>
<comment type="caution">
    <text evidence="4">Lacks conserved residue(s) required for the propagation of feature annotation.</text>
</comment>
<proteinExistence type="inferred from homology"/>
<feature type="binding site" evidence="4">
    <location>
        <position position="38"/>
    </location>
    <ligand>
        <name>S-methyl-5'-thioadenosine</name>
        <dbReference type="ChEBI" id="CHEBI:17509"/>
    </ligand>
</feature>
<protein>
    <recommendedName>
        <fullName evidence="4">Polyamine aminopropyltransferase</fullName>
    </recommendedName>
    <alternativeName>
        <fullName evidence="4">Putrescine aminopropyltransferase</fullName>
        <shortName evidence="4">PAPT</shortName>
    </alternativeName>
    <alternativeName>
        <fullName evidence="4">Spermidine synthase</fullName>
        <shortName evidence="4">SPDS</shortName>
        <shortName evidence="4">SPDSY</shortName>
        <ecNumber evidence="4">2.5.1.16</ecNumber>
    </alternativeName>
</protein>
<dbReference type="Proteomes" id="UP000032809">
    <property type="component" value="Chromosome I"/>
</dbReference>
<comment type="subunit">
    <text evidence="4">Homodimer or homotetramer.</text>
</comment>
<feature type="domain" description="PABS" evidence="8">
    <location>
        <begin position="8"/>
        <end position="243"/>
    </location>
</feature>
<keyword evidence="4 7" id="KW-0745">Spermidine biosynthesis</keyword>
<evidence type="ECO:0000256" key="3">
    <source>
        <dbReference type="ARBA" id="ARBA00023115"/>
    </source>
</evidence>
<dbReference type="NCBIfam" id="NF002010">
    <property type="entry name" value="PRK00811.1"/>
    <property type="match status" value="1"/>
</dbReference>
<feature type="binding site" evidence="4">
    <location>
        <begin position="162"/>
        <end position="165"/>
    </location>
    <ligand>
        <name>spermidine</name>
        <dbReference type="ChEBI" id="CHEBI:57834"/>
    </ligand>
</feature>
<evidence type="ECO:0000256" key="4">
    <source>
        <dbReference type="HAMAP-Rule" id="MF_00198"/>
    </source>
</evidence>
<dbReference type="InterPro" id="IPR035246">
    <property type="entry name" value="Spermidine_synt_N"/>
</dbReference>
<dbReference type="GO" id="GO:0008295">
    <property type="term" value="P:spermidine biosynthetic process"/>
    <property type="evidence" value="ECO:0007669"/>
    <property type="project" value="UniProtKB-UniRule"/>
</dbReference>
<evidence type="ECO:0000313" key="9">
    <source>
        <dbReference type="EMBL" id="CEP78876.1"/>
    </source>
</evidence>
<dbReference type="AlphaFoldDB" id="A0A0C7NLV8"/>
<evidence type="ECO:0000256" key="1">
    <source>
        <dbReference type="ARBA" id="ARBA00007867"/>
    </source>
</evidence>
<name>A0A0C7NLV8_DEFTU</name>
<dbReference type="Gene3D" id="3.40.50.150">
    <property type="entry name" value="Vaccinia Virus protein VP39"/>
    <property type="match status" value="1"/>
</dbReference>
<dbReference type="OrthoDB" id="9793120at2"/>
<feature type="active site" description="Proton acceptor" evidence="4 5">
    <location>
        <position position="162"/>
    </location>
</feature>
<feature type="binding site" evidence="4">
    <location>
        <position position="113"/>
    </location>
    <ligand>
        <name>S-methyl-5'-thioadenosine</name>
        <dbReference type="ChEBI" id="CHEBI:17509"/>
    </ligand>
</feature>
<comment type="function">
    <text evidence="4">Catalyzes the irreversible transfer of a propylamine group from the amino donor S-adenosylmethioninamine (decarboxy-AdoMet) to putrescine (1,4-diaminobutane) to yield spermidine.</text>
</comment>
<dbReference type="PANTHER" id="PTHR11558">
    <property type="entry name" value="SPERMIDINE/SPERMINE SYNTHASE"/>
    <property type="match status" value="1"/>
</dbReference>
<gene>
    <name evidence="9" type="primary">speE1</name>
    <name evidence="4" type="synonym">speE</name>
    <name evidence="9" type="ORF">DTL3_1587</name>
</gene>
<dbReference type="SUPFAM" id="SSF53335">
    <property type="entry name" value="S-adenosyl-L-methionine-dependent methyltransferases"/>
    <property type="match status" value="1"/>
</dbReference>
<dbReference type="InterPro" id="IPR037163">
    <property type="entry name" value="Spermidine_synt_N_sf"/>
</dbReference>
<keyword evidence="2 4" id="KW-0808">Transferase</keyword>
<dbReference type="GO" id="GO:0005829">
    <property type="term" value="C:cytosol"/>
    <property type="evidence" value="ECO:0007669"/>
    <property type="project" value="TreeGrafter"/>
</dbReference>
<dbReference type="PROSITE" id="PS51006">
    <property type="entry name" value="PABS_2"/>
    <property type="match status" value="1"/>
</dbReference>
<dbReference type="EMBL" id="LN824141">
    <property type="protein sequence ID" value="CEP78876.1"/>
    <property type="molecule type" value="Genomic_DNA"/>
</dbReference>
<dbReference type="RefSeq" id="WP_045088242.1">
    <property type="nucleotide sequence ID" value="NZ_LN824141.1"/>
</dbReference>
<dbReference type="HOGENOM" id="CLU_048199_0_0_0"/>
<keyword evidence="10" id="KW-1185">Reference proteome</keyword>
<sequence length="288" mass="33215">MSEKVYPPFIFNEFDRINKFGLFMDVEKVIYSGVTKFQRIDIFETKAFGKVFTLDGVTMTRDSDEFVYHEMISHVPLFLHENPKKVLVIGGGDGGTVREVLKHPSIEKVIMCELDEEVVEATKKYLPNLSYELNNPKVHLVFEDGSKFIKNFNNEFDVIIIDSTDPTEGGGGALYTESFYQDCFKALTENGVFTAQTEDPFLKKEWMVRAYKSISSVFNVAKLYLGFVPQYPPGTWSWTFASKNIDPIKDFNPEKVRNFDKELKYYNEEMHVASFALPNFVKKMIKDI</sequence>
<dbReference type="InterPro" id="IPR001045">
    <property type="entry name" value="Spermi_synthase"/>
</dbReference>
<accession>A0A0C7NLV8</accession>
<dbReference type="PATRIC" id="fig|1006576.9.peg.1583"/>
<dbReference type="CDD" id="cd02440">
    <property type="entry name" value="AdoMet_MTases"/>
    <property type="match status" value="1"/>
</dbReference>
<evidence type="ECO:0000256" key="5">
    <source>
        <dbReference type="PROSITE-ProRule" id="PRU00354"/>
    </source>
</evidence>
<dbReference type="InterPro" id="IPR030373">
    <property type="entry name" value="PABS_CS"/>
</dbReference>
<dbReference type="InterPro" id="IPR029063">
    <property type="entry name" value="SAM-dependent_MTases_sf"/>
</dbReference>
<keyword evidence="3 4" id="KW-0620">Polyamine biosynthesis</keyword>
<organism evidence="9 10">
    <name type="scientific">Defluviitoga tunisiensis</name>
    <dbReference type="NCBI Taxonomy" id="1006576"/>
    <lineage>
        <taxon>Bacteria</taxon>
        <taxon>Thermotogati</taxon>
        <taxon>Thermotogota</taxon>
        <taxon>Thermotogae</taxon>
        <taxon>Petrotogales</taxon>
        <taxon>Petrotogaceae</taxon>
        <taxon>Defluviitoga</taxon>
    </lineage>
</organism>
<dbReference type="Gene3D" id="2.30.140.10">
    <property type="entry name" value="Spermidine synthase, tetramerisation domain"/>
    <property type="match status" value="1"/>
</dbReference>
<feature type="binding site" evidence="4">
    <location>
        <position position="93"/>
    </location>
    <ligand>
        <name>spermidine</name>
        <dbReference type="ChEBI" id="CHEBI:57834"/>
    </ligand>
</feature>
<dbReference type="PROSITE" id="PS01330">
    <property type="entry name" value="PABS_1"/>
    <property type="match status" value="1"/>
</dbReference>
<evidence type="ECO:0000313" key="10">
    <source>
        <dbReference type="Proteomes" id="UP000032809"/>
    </source>
</evidence>
<comment type="similarity">
    <text evidence="1 4 6">Belongs to the spermidine/spermine synthase family.</text>
</comment>
<dbReference type="GO" id="GO:0004766">
    <property type="term" value="F:spermidine synthase activity"/>
    <property type="evidence" value="ECO:0007669"/>
    <property type="project" value="UniProtKB-UniRule"/>
</dbReference>
<comment type="pathway">
    <text evidence="4">Amine and polyamine biosynthesis; spermidine biosynthesis; spermidine from putrescine: step 1/1.</text>
</comment>
<dbReference type="InterPro" id="IPR030374">
    <property type="entry name" value="PABS"/>
</dbReference>